<evidence type="ECO:0000313" key="6">
    <source>
        <dbReference type="Proteomes" id="UP000184383"/>
    </source>
</evidence>
<dbReference type="Pfam" id="PF00076">
    <property type="entry name" value="RRM_1"/>
    <property type="match status" value="1"/>
</dbReference>
<feature type="compositionally biased region" description="Basic and acidic residues" evidence="3">
    <location>
        <begin position="291"/>
        <end position="303"/>
    </location>
</feature>
<dbReference type="Gene3D" id="3.30.70.330">
    <property type="match status" value="2"/>
</dbReference>
<dbReference type="STRING" id="1073089.A0A1L9S3X5"/>
<dbReference type="InterPro" id="IPR035979">
    <property type="entry name" value="RBD_domain_sf"/>
</dbReference>
<feature type="region of interest" description="Disordered" evidence="3">
    <location>
        <begin position="147"/>
        <end position="203"/>
    </location>
</feature>
<dbReference type="GO" id="GO:0003723">
    <property type="term" value="F:RNA binding"/>
    <property type="evidence" value="ECO:0007669"/>
    <property type="project" value="UniProtKB-UniRule"/>
</dbReference>
<dbReference type="FunFam" id="3.30.70.330:FF:001114">
    <property type="entry name" value="Ribonucleoprotein, putative"/>
    <property type="match status" value="1"/>
</dbReference>
<feature type="compositionally biased region" description="Polar residues" evidence="3">
    <location>
        <begin position="9"/>
        <end position="24"/>
    </location>
</feature>
<protein>
    <recommendedName>
        <fullName evidence="4">RRM domain-containing protein</fullName>
    </recommendedName>
</protein>
<name>A0A1L9S3X5_ASPWE</name>
<feature type="region of interest" description="Disordered" evidence="3">
    <location>
        <begin position="291"/>
        <end position="321"/>
    </location>
</feature>
<proteinExistence type="predicted"/>
<keyword evidence="6" id="KW-1185">Reference proteome</keyword>
<feature type="domain" description="RRM" evidence="4">
    <location>
        <begin position="206"/>
        <end position="293"/>
    </location>
</feature>
<feature type="compositionally biased region" description="Polar residues" evidence="3">
    <location>
        <begin position="160"/>
        <end position="172"/>
    </location>
</feature>
<sequence>MVDAPESPRPQQQTPRTSFTNGVRTTGRAFHSPNWRTKSEESPRAQSQVDDAGSPGPKTNTSRLAFSRPSPHVPHAIAEGRRLYVGNMPYTAKSEDVEALFSAEFPIERIDIAIDPFTGRNPSYCFVDLETKEMAERAMVELDGHDMLGRPVKIKPGVAKSSSERAQQQPTDGSPRRDKPSSPFSLDRWRRNDAPSFAKTNSDSSRRVYVGGLPRLTDQEAISSNMTNFFKEYNVENVSKLFTPHPAKRFEAGDHYYLFVDFSSVEEAQAAMETKNGQEGPWGANIRVQRARGETWKSEERNKWPSTKTTEISTDEVTAEV</sequence>
<dbReference type="EMBL" id="KV878209">
    <property type="protein sequence ID" value="OJJ41875.1"/>
    <property type="molecule type" value="Genomic_DNA"/>
</dbReference>
<reference evidence="6" key="1">
    <citation type="journal article" date="2017" name="Genome Biol.">
        <title>Comparative genomics reveals high biological diversity and specific adaptations in the industrially and medically important fungal genus Aspergillus.</title>
        <authorList>
            <person name="de Vries R.P."/>
            <person name="Riley R."/>
            <person name="Wiebenga A."/>
            <person name="Aguilar-Osorio G."/>
            <person name="Amillis S."/>
            <person name="Uchima C.A."/>
            <person name="Anderluh G."/>
            <person name="Asadollahi M."/>
            <person name="Askin M."/>
            <person name="Barry K."/>
            <person name="Battaglia E."/>
            <person name="Bayram O."/>
            <person name="Benocci T."/>
            <person name="Braus-Stromeyer S.A."/>
            <person name="Caldana C."/>
            <person name="Canovas D."/>
            <person name="Cerqueira G.C."/>
            <person name="Chen F."/>
            <person name="Chen W."/>
            <person name="Choi C."/>
            <person name="Clum A."/>
            <person name="Dos Santos R.A."/>
            <person name="Damasio A.R."/>
            <person name="Diallinas G."/>
            <person name="Emri T."/>
            <person name="Fekete E."/>
            <person name="Flipphi M."/>
            <person name="Freyberg S."/>
            <person name="Gallo A."/>
            <person name="Gournas C."/>
            <person name="Habgood R."/>
            <person name="Hainaut M."/>
            <person name="Harispe M.L."/>
            <person name="Henrissat B."/>
            <person name="Hilden K.S."/>
            <person name="Hope R."/>
            <person name="Hossain A."/>
            <person name="Karabika E."/>
            <person name="Karaffa L."/>
            <person name="Karanyi Z."/>
            <person name="Krasevec N."/>
            <person name="Kuo A."/>
            <person name="Kusch H."/>
            <person name="LaButti K."/>
            <person name="Lagendijk E.L."/>
            <person name="Lapidus A."/>
            <person name="Levasseur A."/>
            <person name="Lindquist E."/>
            <person name="Lipzen A."/>
            <person name="Logrieco A.F."/>
            <person name="MacCabe A."/>
            <person name="Maekelae M.R."/>
            <person name="Malavazi I."/>
            <person name="Melin P."/>
            <person name="Meyer V."/>
            <person name="Mielnichuk N."/>
            <person name="Miskei M."/>
            <person name="Molnar A.P."/>
            <person name="Mule G."/>
            <person name="Ngan C.Y."/>
            <person name="Orejas M."/>
            <person name="Orosz E."/>
            <person name="Ouedraogo J.P."/>
            <person name="Overkamp K.M."/>
            <person name="Park H.-S."/>
            <person name="Perrone G."/>
            <person name="Piumi F."/>
            <person name="Punt P.J."/>
            <person name="Ram A.F."/>
            <person name="Ramon A."/>
            <person name="Rauscher S."/>
            <person name="Record E."/>
            <person name="Riano-Pachon D.M."/>
            <person name="Robert V."/>
            <person name="Roehrig J."/>
            <person name="Ruller R."/>
            <person name="Salamov A."/>
            <person name="Salih N.S."/>
            <person name="Samson R.A."/>
            <person name="Sandor E."/>
            <person name="Sanguinetti M."/>
            <person name="Schuetze T."/>
            <person name="Sepcic K."/>
            <person name="Shelest E."/>
            <person name="Sherlock G."/>
            <person name="Sophianopoulou V."/>
            <person name="Squina F.M."/>
            <person name="Sun H."/>
            <person name="Susca A."/>
            <person name="Todd R.B."/>
            <person name="Tsang A."/>
            <person name="Unkles S.E."/>
            <person name="van de Wiele N."/>
            <person name="van Rossen-Uffink D."/>
            <person name="Oliveira J.V."/>
            <person name="Vesth T.C."/>
            <person name="Visser J."/>
            <person name="Yu J.-H."/>
            <person name="Zhou M."/>
            <person name="Andersen M.R."/>
            <person name="Archer D.B."/>
            <person name="Baker S.E."/>
            <person name="Benoit I."/>
            <person name="Brakhage A.A."/>
            <person name="Braus G.H."/>
            <person name="Fischer R."/>
            <person name="Frisvad J.C."/>
            <person name="Goldman G.H."/>
            <person name="Houbraken J."/>
            <person name="Oakley B."/>
            <person name="Pocsi I."/>
            <person name="Scazzocchio C."/>
            <person name="Seiboth B."/>
            <person name="vanKuyk P.A."/>
            <person name="Wortman J."/>
            <person name="Dyer P.S."/>
            <person name="Grigoriev I.V."/>
        </authorList>
    </citation>
    <scope>NUCLEOTIDE SEQUENCE [LARGE SCALE GENOMIC DNA]</scope>
    <source>
        <strain evidence="6">DTO 134E9</strain>
    </source>
</reference>
<keyword evidence="1 2" id="KW-0694">RNA-binding</keyword>
<dbReference type="CDD" id="cd00590">
    <property type="entry name" value="RRM_SF"/>
    <property type="match status" value="2"/>
</dbReference>
<evidence type="ECO:0000313" key="5">
    <source>
        <dbReference type="EMBL" id="OJJ41875.1"/>
    </source>
</evidence>
<dbReference type="SMART" id="SM00360">
    <property type="entry name" value="RRM"/>
    <property type="match status" value="2"/>
</dbReference>
<dbReference type="SUPFAM" id="SSF54928">
    <property type="entry name" value="RNA-binding domain, RBD"/>
    <property type="match status" value="1"/>
</dbReference>
<dbReference type="Proteomes" id="UP000184383">
    <property type="component" value="Unassembled WGS sequence"/>
</dbReference>
<dbReference type="PROSITE" id="PS50102">
    <property type="entry name" value="RRM"/>
    <property type="match status" value="2"/>
</dbReference>
<dbReference type="GeneID" id="63752943"/>
<dbReference type="AlphaFoldDB" id="A0A1L9S3X5"/>
<dbReference type="InterPro" id="IPR000504">
    <property type="entry name" value="RRM_dom"/>
</dbReference>
<accession>A0A1L9S3X5</accession>
<evidence type="ECO:0000256" key="2">
    <source>
        <dbReference type="PROSITE-ProRule" id="PRU00176"/>
    </source>
</evidence>
<evidence type="ECO:0000259" key="4">
    <source>
        <dbReference type="PROSITE" id="PS50102"/>
    </source>
</evidence>
<feature type="domain" description="RRM" evidence="4">
    <location>
        <begin position="81"/>
        <end position="159"/>
    </location>
</feature>
<dbReference type="PANTHER" id="PTHR21245">
    <property type="entry name" value="HETEROGENEOUS NUCLEAR RIBONUCLEOPROTEIN"/>
    <property type="match status" value="1"/>
</dbReference>
<gene>
    <name evidence="5" type="ORF">ASPWEDRAFT_48341</name>
</gene>
<feature type="region of interest" description="Disordered" evidence="3">
    <location>
        <begin position="1"/>
        <end position="73"/>
    </location>
</feature>
<evidence type="ECO:0000256" key="1">
    <source>
        <dbReference type="ARBA" id="ARBA00022884"/>
    </source>
</evidence>
<dbReference type="OrthoDB" id="272703at2759"/>
<organism evidence="5 6">
    <name type="scientific">Aspergillus wentii DTO 134E9</name>
    <dbReference type="NCBI Taxonomy" id="1073089"/>
    <lineage>
        <taxon>Eukaryota</taxon>
        <taxon>Fungi</taxon>
        <taxon>Dikarya</taxon>
        <taxon>Ascomycota</taxon>
        <taxon>Pezizomycotina</taxon>
        <taxon>Eurotiomycetes</taxon>
        <taxon>Eurotiomycetidae</taxon>
        <taxon>Eurotiales</taxon>
        <taxon>Aspergillaceae</taxon>
        <taxon>Aspergillus</taxon>
        <taxon>Aspergillus subgen. Cremei</taxon>
    </lineage>
</organism>
<dbReference type="InterPro" id="IPR012677">
    <property type="entry name" value="Nucleotide-bd_a/b_plait_sf"/>
</dbReference>
<dbReference type="VEuPathDB" id="FungiDB:ASPWEDRAFT_48341"/>
<dbReference type="RefSeq" id="XP_040695551.1">
    <property type="nucleotide sequence ID" value="XM_040837095.1"/>
</dbReference>
<evidence type="ECO:0000256" key="3">
    <source>
        <dbReference type="SAM" id="MobiDB-lite"/>
    </source>
</evidence>